<keyword evidence="5" id="KW-0812">Transmembrane</keyword>
<dbReference type="InterPro" id="IPR009056">
    <property type="entry name" value="Cyt_c-like_dom"/>
</dbReference>
<proteinExistence type="predicted"/>
<dbReference type="GO" id="GO:0046872">
    <property type="term" value="F:metal ion binding"/>
    <property type="evidence" value="ECO:0007669"/>
    <property type="project" value="UniProtKB-KW"/>
</dbReference>
<protein>
    <submittedName>
        <fullName evidence="7">Cytochrome c class I</fullName>
    </submittedName>
</protein>
<organism evidence="7 8">
    <name type="scientific">Hydrogenophaga taeniospiralis CCUG 15921</name>
    <dbReference type="NCBI Taxonomy" id="1281780"/>
    <lineage>
        <taxon>Bacteria</taxon>
        <taxon>Pseudomonadati</taxon>
        <taxon>Pseudomonadota</taxon>
        <taxon>Betaproteobacteria</taxon>
        <taxon>Burkholderiales</taxon>
        <taxon>Comamonadaceae</taxon>
        <taxon>Hydrogenophaga</taxon>
    </lineage>
</organism>
<keyword evidence="5" id="KW-0472">Membrane</keyword>
<evidence type="ECO:0000256" key="5">
    <source>
        <dbReference type="SAM" id="Phobius"/>
    </source>
</evidence>
<dbReference type="InterPro" id="IPR036909">
    <property type="entry name" value="Cyt_c-like_dom_sf"/>
</dbReference>
<dbReference type="Proteomes" id="UP001152876">
    <property type="component" value="Unassembled WGS sequence"/>
</dbReference>
<dbReference type="EMBL" id="AOGK01000032">
    <property type="protein sequence ID" value="MDG5978199.1"/>
    <property type="molecule type" value="Genomic_DNA"/>
</dbReference>
<dbReference type="GO" id="GO:0009055">
    <property type="term" value="F:electron transfer activity"/>
    <property type="evidence" value="ECO:0007669"/>
    <property type="project" value="InterPro"/>
</dbReference>
<keyword evidence="5" id="KW-1133">Transmembrane helix</keyword>
<evidence type="ECO:0000256" key="1">
    <source>
        <dbReference type="ARBA" id="ARBA00022617"/>
    </source>
</evidence>
<feature type="domain" description="Cytochrome c" evidence="6">
    <location>
        <begin position="75"/>
        <end position="119"/>
    </location>
</feature>
<comment type="caution">
    <text evidence="7">The sequence shown here is derived from an EMBL/GenBank/DDBJ whole genome shotgun (WGS) entry which is preliminary data.</text>
</comment>
<evidence type="ECO:0000259" key="6">
    <source>
        <dbReference type="PROSITE" id="PS51007"/>
    </source>
</evidence>
<feature type="transmembrane region" description="Helical" evidence="5">
    <location>
        <begin position="20"/>
        <end position="41"/>
    </location>
</feature>
<dbReference type="PROSITE" id="PS51007">
    <property type="entry name" value="CYTC"/>
    <property type="match status" value="1"/>
</dbReference>
<accession>A0A9X4SC76</accession>
<evidence type="ECO:0000256" key="2">
    <source>
        <dbReference type="ARBA" id="ARBA00022723"/>
    </source>
</evidence>
<keyword evidence="3 4" id="KW-0408">Iron</keyword>
<gene>
    <name evidence="7" type="ORF">H010_23294</name>
</gene>
<sequence>MSDHAHESHTGPIKTPAQLLWTSFFAFVAPIFIIIGLVYYVTTGDKPAAGSVDPELATAQRIQRVGSVELRDANRPLQSGEAVYTAQCSACHATGVWVHPSSATPPPGVPASAPATRPC</sequence>
<keyword evidence="1 4" id="KW-0349">Heme</keyword>
<evidence type="ECO:0000313" key="7">
    <source>
        <dbReference type="EMBL" id="MDG5978199.1"/>
    </source>
</evidence>
<keyword evidence="8" id="KW-1185">Reference proteome</keyword>
<dbReference type="AlphaFoldDB" id="A0A9X4SC76"/>
<evidence type="ECO:0000256" key="3">
    <source>
        <dbReference type="ARBA" id="ARBA00023004"/>
    </source>
</evidence>
<dbReference type="GO" id="GO:0020037">
    <property type="term" value="F:heme binding"/>
    <property type="evidence" value="ECO:0007669"/>
    <property type="project" value="InterPro"/>
</dbReference>
<evidence type="ECO:0000313" key="8">
    <source>
        <dbReference type="Proteomes" id="UP001152876"/>
    </source>
</evidence>
<reference evidence="7" key="1">
    <citation type="submission" date="2013-01" db="EMBL/GenBank/DDBJ databases">
        <title>Genome draft of Hydrogenophaga taeniospiralis 2K1.</title>
        <authorList>
            <person name="Gomila M."/>
            <person name="Lalucat J."/>
        </authorList>
    </citation>
    <scope>NUCLEOTIDE SEQUENCE</scope>
    <source>
        <strain evidence="7">CCUG 15921</strain>
    </source>
</reference>
<evidence type="ECO:0000256" key="4">
    <source>
        <dbReference type="PROSITE-ProRule" id="PRU00433"/>
    </source>
</evidence>
<name>A0A9X4SC76_9BURK</name>
<dbReference type="SUPFAM" id="SSF46626">
    <property type="entry name" value="Cytochrome c"/>
    <property type="match status" value="1"/>
</dbReference>
<keyword evidence="2 4" id="KW-0479">Metal-binding</keyword>